<comment type="function">
    <text evidence="9">Binds directly to 23S rRNA. The L1 stalk is quite mobile in the ribosome, and is involved in E site tRNA release.</text>
</comment>
<dbReference type="GO" id="GO:0019843">
    <property type="term" value="F:rRNA binding"/>
    <property type="evidence" value="ECO:0007669"/>
    <property type="project" value="UniProtKB-UniRule"/>
</dbReference>
<dbReference type="PROSITE" id="PS01199">
    <property type="entry name" value="RIBOSOMAL_L1"/>
    <property type="match status" value="1"/>
</dbReference>
<evidence type="ECO:0000313" key="11">
    <source>
        <dbReference type="EMBL" id="HGK53791.1"/>
    </source>
</evidence>
<keyword evidence="6 9" id="KW-0689">Ribosomal protein</keyword>
<dbReference type="CDD" id="cd00403">
    <property type="entry name" value="Ribosomal_L1"/>
    <property type="match status" value="1"/>
</dbReference>
<evidence type="ECO:0000256" key="6">
    <source>
        <dbReference type="ARBA" id="ARBA00022980"/>
    </source>
</evidence>
<dbReference type="InterPro" id="IPR002143">
    <property type="entry name" value="Ribosomal_uL1"/>
</dbReference>
<evidence type="ECO:0000256" key="1">
    <source>
        <dbReference type="ARBA" id="ARBA00010531"/>
    </source>
</evidence>
<name>A0A7V4E237_UNCW3</name>
<dbReference type="InterPro" id="IPR023673">
    <property type="entry name" value="Ribosomal_uL1_CS"/>
</dbReference>
<dbReference type="NCBIfam" id="TIGR01169">
    <property type="entry name" value="rplA_bact"/>
    <property type="match status" value="1"/>
</dbReference>
<dbReference type="SUPFAM" id="SSF56808">
    <property type="entry name" value="Ribosomal protein L1"/>
    <property type="match status" value="1"/>
</dbReference>
<dbReference type="PANTHER" id="PTHR36427">
    <property type="entry name" value="54S RIBOSOMAL PROTEIN L1, MITOCHONDRIAL"/>
    <property type="match status" value="1"/>
</dbReference>
<evidence type="ECO:0000256" key="4">
    <source>
        <dbReference type="ARBA" id="ARBA00022845"/>
    </source>
</evidence>
<dbReference type="EMBL" id="DTDP01000088">
    <property type="protein sequence ID" value="HGK53791.1"/>
    <property type="molecule type" value="Genomic_DNA"/>
</dbReference>
<keyword evidence="4 9" id="KW-0810">Translation regulation</keyword>
<evidence type="ECO:0000256" key="7">
    <source>
        <dbReference type="ARBA" id="ARBA00023274"/>
    </source>
</evidence>
<dbReference type="InterPro" id="IPR005878">
    <property type="entry name" value="Ribosom_uL1_bac-type"/>
</dbReference>
<comment type="caution">
    <text evidence="11">The sequence shown here is derived from an EMBL/GenBank/DDBJ whole genome shotgun (WGS) entry which is preliminary data.</text>
</comment>
<comment type="subunit">
    <text evidence="9">Part of the 50S ribosomal subunit.</text>
</comment>
<organism evidence="11">
    <name type="scientific">candidate division WOR-3 bacterium</name>
    <dbReference type="NCBI Taxonomy" id="2052148"/>
    <lineage>
        <taxon>Bacteria</taxon>
        <taxon>Bacteria division WOR-3</taxon>
    </lineage>
</organism>
<evidence type="ECO:0000256" key="8">
    <source>
        <dbReference type="ARBA" id="ARBA00035241"/>
    </source>
</evidence>
<reference evidence="11" key="1">
    <citation type="journal article" date="2020" name="mSystems">
        <title>Genome- and Community-Level Interaction Insights into Carbon Utilization and Element Cycling Functions of Hydrothermarchaeota in Hydrothermal Sediment.</title>
        <authorList>
            <person name="Zhou Z."/>
            <person name="Liu Y."/>
            <person name="Xu W."/>
            <person name="Pan J."/>
            <person name="Luo Z.H."/>
            <person name="Li M."/>
        </authorList>
    </citation>
    <scope>NUCLEOTIDE SEQUENCE [LARGE SCALE GENOMIC DNA]</scope>
    <source>
        <strain evidence="11">SpSt-695</strain>
    </source>
</reference>
<dbReference type="Gene3D" id="3.30.190.20">
    <property type="match status" value="1"/>
</dbReference>
<dbReference type="FunFam" id="3.40.50.790:FF:000001">
    <property type="entry name" value="50S ribosomal protein L1"/>
    <property type="match status" value="1"/>
</dbReference>
<gene>
    <name evidence="9" type="primary">rplA</name>
    <name evidence="11" type="ORF">ENU72_02045</name>
</gene>
<evidence type="ECO:0000256" key="9">
    <source>
        <dbReference type="HAMAP-Rule" id="MF_01318"/>
    </source>
</evidence>
<dbReference type="HAMAP" id="MF_01318_B">
    <property type="entry name" value="Ribosomal_uL1_B"/>
    <property type="match status" value="1"/>
</dbReference>
<dbReference type="Gene3D" id="3.40.50.790">
    <property type="match status" value="1"/>
</dbReference>
<dbReference type="GO" id="GO:0006412">
    <property type="term" value="P:translation"/>
    <property type="evidence" value="ECO:0007669"/>
    <property type="project" value="UniProtKB-UniRule"/>
</dbReference>
<dbReference type="GO" id="GO:0006417">
    <property type="term" value="P:regulation of translation"/>
    <property type="evidence" value="ECO:0007669"/>
    <property type="project" value="UniProtKB-KW"/>
</dbReference>
<comment type="similarity">
    <text evidence="1 9 10">Belongs to the universal ribosomal protein uL1 family.</text>
</comment>
<dbReference type="GO" id="GO:0015934">
    <property type="term" value="C:large ribosomal subunit"/>
    <property type="evidence" value="ECO:0007669"/>
    <property type="project" value="InterPro"/>
</dbReference>
<accession>A0A7V4E237</accession>
<keyword evidence="5 9" id="KW-0694">RNA-binding</keyword>
<keyword evidence="9" id="KW-0820">tRNA-binding</keyword>
<keyword evidence="2 9" id="KW-0678">Repressor</keyword>
<dbReference type="Pfam" id="PF00687">
    <property type="entry name" value="Ribosomal_L1"/>
    <property type="match status" value="1"/>
</dbReference>
<dbReference type="InterPro" id="IPR028364">
    <property type="entry name" value="Ribosomal_uL1/biogenesis"/>
</dbReference>
<keyword evidence="3 9" id="KW-0699">rRNA-binding</keyword>
<dbReference type="GO" id="GO:0003735">
    <property type="term" value="F:structural constituent of ribosome"/>
    <property type="evidence" value="ECO:0007669"/>
    <property type="project" value="InterPro"/>
</dbReference>
<keyword evidence="7 9" id="KW-0687">Ribonucleoprotein</keyword>
<proteinExistence type="inferred from homology"/>
<dbReference type="InterPro" id="IPR023674">
    <property type="entry name" value="Ribosomal_uL1-like"/>
</dbReference>
<dbReference type="GO" id="GO:0000049">
    <property type="term" value="F:tRNA binding"/>
    <property type="evidence" value="ECO:0007669"/>
    <property type="project" value="UniProtKB-KW"/>
</dbReference>
<evidence type="ECO:0000256" key="10">
    <source>
        <dbReference type="RuleBase" id="RU000659"/>
    </source>
</evidence>
<protein>
    <recommendedName>
        <fullName evidence="8 9">Large ribosomal subunit protein uL1</fullName>
    </recommendedName>
</protein>
<dbReference type="InterPro" id="IPR016095">
    <property type="entry name" value="Ribosomal_uL1_3-a/b-sand"/>
</dbReference>
<evidence type="ECO:0000256" key="3">
    <source>
        <dbReference type="ARBA" id="ARBA00022730"/>
    </source>
</evidence>
<evidence type="ECO:0000256" key="5">
    <source>
        <dbReference type="ARBA" id="ARBA00022884"/>
    </source>
</evidence>
<dbReference type="PIRSF" id="PIRSF002155">
    <property type="entry name" value="Ribosomal_L1"/>
    <property type="match status" value="1"/>
</dbReference>
<dbReference type="PANTHER" id="PTHR36427:SF3">
    <property type="entry name" value="LARGE RIBOSOMAL SUBUNIT PROTEIN UL1M"/>
    <property type="match status" value="1"/>
</dbReference>
<evidence type="ECO:0000256" key="2">
    <source>
        <dbReference type="ARBA" id="ARBA00022491"/>
    </source>
</evidence>
<sequence length="238" mass="26670">MGRHSKRYTSLLEKIEREKFYKVDEAIKLVKELATAKFDETIEVSIKLGVDPRKADQMVRGACVLPYGTGKKVKVLVFTRGDEEKEAKEAGADYIGFTDLIEKIKSGWIDFDYVVASPDTMPEVSKLGKILGPRGLMPSPKTGTVTKEIGRVVSELKKGRIEFRVDKTGNIHAPIGKASFSEENLIENFLTLIEEVQNSRPSSFKGTYIQKIVISSTMGPGIKIDLNNVFEKLKERRK</sequence>
<comment type="function">
    <text evidence="9">Protein L1 is also a translational repressor protein, it controls the translation of the L11 operon by binding to its mRNA.</text>
</comment>
<dbReference type="AlphaFoldDB" id="A0A7V4E237"/>